<evidence type="ECO:0000313" key="2">
    <source>
        <dbReference type="EMBL" id="ETO17347.1"/>
    </source>
</evidence>
<accession>X6MV60</accession>
<feature type="compositionally biased region" description="Pro residues" evidence="1">
    <location>
        <begin position="176"/>
        <end position="187"/>
    </location>
</feature>
<feature type="non-terminal residue" evidence="2">
    <location>
        <position position="1"/>
    </location>
</feature>
<name>X6MV60_RETFI</name>
<dbReference type="EMBL" id="ASPP01016829">
    <property type="protein sequence ID" value="ETO17347.1"/>
    <property type="molecule type" value="Genomic_DNA"/>
</dbReference>
<proteinExistence type="predicted"/>
<dbReference type="Proteomes" id="UP000023152">
    <property type="component" value="Unassembled WGS sequence"/>
</dbReference>
<evidence type="ECO:0000256" key="1">
    <source>
        <dbReference type="SAM" id="MobiDB-lite"/>
    </source>
</evidence>
<comment type="caution">
    <text evidence="2">The sequence shown here is derived from an EMBL/GenBank/DDBJ whole genome shotgun (WGS) entry which is preliminary data.</text>
</comment>
<reference evidence="2 3" key="1">
    <citation type="journal article" date="2013" name="Curr. Biol.">
        <title>The Genome of the Foraminiferan Reticulomyxa filosa.</title>
        <authorList>
            <person name="Glockner G."/>
            <person name="Hulsmann N."/>
            <person name="Schleicher M."/>
            <person name="Noegel A.A."/>
            <person name="Eichinger L."/>
            <person name="Gallinger C."/>
            <person name="Pawlowski J."/>
            <person name="Sierra R."/>
            <person name="Euteneuer U."/>
            <person name="Pillet L."/>
            <person name="Moustafa A."/>
            <person name="Platzer M."/>
            <person name="Groth M."/>
            <person name="Szafranski K."/>
            <person name="Schliwa M."/>
        </authorList>
    </citation>
    <scope>NUCLEOTIDE SEQUENCE [LARGE SCALE GENOMIC DNA]</scope>
</reference>
<keyword evidence="3" id="KW-1185">Reference proteome</keyword>
<dbReference type="AlphaFoldDB" id="X6MV60"/>
<evidence type="ECO:0000313" key="3">
    <source>
        <dbReference type="Proteomes" id="UP000023152"/>
    </source>
</evidence>
<sequence>RRRRVGASSIRANCWCEATQPNGKSWSEGHLQREINDLIGGSMSEEKTTGQVHNVNEKDDVPYDSLPLLQAFNNNNNNNNNNSHFFPRIKHDMDTTANNGESAFSGGALGHKGNNEHMVSTMSLESTRNRQINFDMKDLLDRISLHHYHNVIDHNPSTIKMTSCHSHPHSHSSPLDHPPPPPPPPPTLSQSFDFHFCPDIVQTVIKEKLACR</sequence>
<feature type="region of interest" description="Disordered" evidence="1">
    <location>
        <begin position="159"/>
        <end position="191"/>
    </location>
</feature>
<feature type="non-terminal residue" evidence="2">
    <location>
        <position position="212"/>
    </location>
</feature>
<gene>
    <name evidence="2" type="ORF">RFI_19975</name>
</gene>
<protein>
    <submittedName>
        <fullName evidence="2">Uncharacterized protein</fullName>
    </submittedName>
</protein>
<organism evidence="2 3">
    <name type="scientific">Reticulomyxa filosa</name>
    <dbReference type="NCBI Taxonomy" id="46433"/>
    <lineage>
        <taxon>Eukaryota</taxon>
        <taxon>Sar</taxon>
        <taxon>Rhizaria</taxon>
        <taxon>Retaria</taxon>
        <taxon>Foraminifera</taxon>
        <taxon>Monothalamids</taxon>
        <taxon>Reticulomyxidae</taxon>
        <taxon>Reticulomyxa</taxon>
    </lineage>
</organism>